<organism evidence="5 6">
    <name type="scientific">Rufibacter roseus</name>
    <dbReference type="NCBI Taxonomy" id="1567108"/>
    <lineage>
        <taxon>Bacteria</taxon>
        <taxon>Pseudomonadati</taxon>
        <taxon>Bacteroidota</taxon>
        <taxon>Cytophagia</taxon>
        <taxon>Cytophagales</taxon>
        <taxon>Hymenobacteraceae</taxon>
        <taxon>Rufibacter</taxon>
    </lineage>
</organism>
<dbReference type="PANTHER" id="PTHR43434:SF1">
    <property type="entry name" value="PHOSPHOGLYCOLATE PHOSPHATASE"/>
    <property type="match status" value="1"/>
</dbReference>
<protein>
    <recommendedName>
        <fullName evidence="4">phosphoglycolate phosphatase</fullName>
        <ecNumber evidence="4">3.1.3.18</ecNumber>
    </recommendedName>
</protein>
<dbReference type="EC" id="3.1.3.18" evidence="4"/>
<evidence type="ECO:0000313" key="5">
    <source>
        <dbReference type="EMBL" id="MFC6997889.1"/>
    </source>
</evidence>
<comment type="similarity">
    <text evidence="3">Belongs to the HAD-like hydrolase superfamily. CbbY/CbbZ/Gph/YieH family.</text>
</comment>
<proteinExistence type="inferred from homology"/>
<evidence type="ECO:0000313" key="6">
    <source>
        <dbReference type="Proteomes" id="UP001596405"/>
    </source>
</evidence>
<dbReference type="InterPro" id="IPR050155">
    <property type="entry name" value="HAD-like_hydrolase_sf"/>
</dbReference>
<dbReference type="InterPro" id="IPR036412">
    <property type="entry name" value="HAD-like_sf"/>
</dbReference>
<keyword evidence="5" id="KW-0378">Hydrolase</keyword>
<evidence type="ECO:0000256" key="1">
    <source>
        <dbReference type="ARBA" id="ARBA00000830"/>
    </source>
</evidence>
<dbReference type="Gene3D" id="3.40.50.1000">
    <property type="entry name" value="HAD superfamily/HAD-like"/>
    <property type="match status" value="1"/>
</dbReference>
<dbReference type="GO" id="GO:0016787">
    <property type="term" value="F:hydrolase activity"/>
    <property type="evidence" value="ECO:0007669"/>
    <property type="project" value="UniProtKB-KW"/>
</dbReference>
<dbReference type="SUPFAM" id="SSF56784">
    <property type="entry name" value="HAD-like"/>
    <property type="match status" value="1"/>
</dbReference>
<evidence type="ECO:0000256" key="3">
    <source>
        <dbReference type="ARBA" id="ARBA00006171"/>
    </source>
</evidence>
<evidence type="ECO:0000256" key="4">
    <source>
        <dbReference type="ARBA" id="ARBA00013078"/>
    </source>
</evidence>
<comment type="caution">
    <text evidence="5">The sequence shown here is derived from an EMBL/GenBank/DDBJ whole genome shotgun (WGS) entry which is preliminary data.</text>
</comment>
<accession>A0ABW2DMJ1</accession>
<dbReference type="InterPro" id="IPR041492">
    <property type="entry name" value="HAD_2"/>
</dbReference>
<dbReference type="Gene3D" id="1.10.150.240">
    <property type="entry name" value="Putative phosphatase, domain 2"/>
    <property type="match status" value="1"/>
</dbReference>
<dbReference type="Pfam" id="PF13419">
    <property type="entry name" value="HAD_2"/>
    <property type="match status" value="1"/>
</dbReference>
<keyword evidence="6" id="KW-1185">Reference proteome</keyword>
<reference evidence="6" key="1">
    <citation type="journal article" date="2019" name="Int. J. Syst. Evol. Microbiol.">
        <title>The Global Catalogue of Microorganisms (GCM) 10K type strain sequencing project: providing services to taxonomists for standard genome sequencing and annotation.</title>
        <authorList>
            <consortium name="The Broad Institute Genomics Platform"/>
            <consortium name="The Broad Institute Genome Sequencing Center for Infectious Disease"/>
            <person name="Wu L."/>
            <person name="Ma J."/>
        </authorList>
    </citation>
    <scope>NUCLEOTIDE SEQUENCE [LARGE SCALE GENOMIC DNA]</scope>
    <source>
        <strain evidence="6">CGMCC 4.7393</strain>
    </source>
</reference>
<evidence type="ECO:0000256" key="2">
    <source>
        <dbReference type="ARBA" id="ARBA00004818"/>
    </source>
</evidence>
<dbReference type="InterPro" id="IPR023214">
    <property type="entry name" value="HAD_sf"/>
</dbReference>
<dbReference type="PANTHER" id="PTHR43434">
    <property type="entry name" value="PHOSPHOGLYCOLATE PHOSPHATASE"/>
    <property type="match status" value="1"/>
</dbReference>
<sequence length="228" mass="25191">MSPYRVLIFDFDGTLCATEEAILHTFRRTFEQEGTTPPSDEKVKEGISTGGNLNTMLPFLHPALSDDSSGQLLQEWVLKYRQLYHTEGGALTTLFDGAEALFEQIQQQGLSCVVISNKGQQAIEQALEHFNLNKYFDLVIGDNPNLPMAKKPDPVAFQQVILPRYPQFSLNQFLMIGDTHADLQFANNAGIPSCWAVFGYGAIDLCLAAAPTHTIHSLSELSQLLNSA</sequence>
<dbReference type="EMBL" id="JBHSYQ010000003">
    <property type="protein sequence ID" value="MFC6997889.1"/>
    <property type="molecule type" value="Genomic_DNA"/>
</dbReference>
<dbReference type="SFLD" id="SFLDG01129">
    <property type="entry name" value="C1.5:_HAD__Beta-PGM__Phosphata"/>
    <property type="match status" value="1"/>
</dbReference>
<dbReference type="InterPro" id="IPR023198">
    <property type="entry name" value="PGP-like_dom2"/>
</dbReference>
<name>A0ABW2DMJ1_9BACT</name>
<dbReference type="SFLD" id="SFLDS00003">
    <property type="entry name" value="Haloacid_Dehalogenase"/>
    <property type="match status" value="1"/>
</dbReference>
<comment type="catalytic activity">
    <reaction evidence="1">
        <text>2-phosphoglycolate + H2O = glycolate + phosphate</text>
        <dbReference type="Rhea" id="RHEA:14369"/>
        <dbReference type="ChEBI" id="CHEBI:15377"/>
        <dbReference type="ChEBI" id="CHEBI:29805"/>
        <dbReference type="ChEBI" id="CHEBI:43474"/>
        <dbReference type="ChEBI" id="CHEBI:58033"/>
        <dbReference type="EC" id="3.1.3.18"/>
    </reaction>
</comment>
<gene>
    <name evidence="5" type="ORF">ACFQHR_09635</name>
</gene>
<comment type="pathway">
    <text evidence="2">Organic acid metabolism; glycolate biosynthesis; glycolate from 2-phosphoglycolate: step 1/1.</text>
</comment>
<dbReference type="Proteomes" id="UP001596405">
    <property type="component" value="Unassembled WGS sequence"/>
</dbReference>
<dbReference type="RefSeq" id="WP_066624981.1">
    <property type="nucleotide sequence ID" value="NZ_JBHSYQ010000003.1"/>
</dbReference>